<dbReference type="CDD" id="cd15571">
    <property type="entry name" value="ePHD"/>
    <property type="match status" value="1"/>
</dbReference>
<name>A0A1Q3ESR2_LENED</name>
<dbReference type="GO" id="GO:0140684">
    <property type="term" value="F:histone H3K9me2/H3K9me3 demethylase activity"/>
    <property type="evidence" value="ECO:0007669"/>
    <property type="project" value="UniProtKB-EC"/>
</dbReference>
<evidence type="ECO:0000256" key="5">
    <source>
        <dbReference type="ARBA" id="ARBA00022833"/>
    </source>
</evidence>
<dbReference type="Pfam" id="PF13771">
    <property type="entry name" value="zf-HC5HC2H"/>
    <property type="match status" value="1"/>
</dbReference>
<feature type="compositionally biased region" description="Polar residues" evidence="7">
    <location>
        <begin position="882"/>
        <end position="896"/>
    </location>
</feature>
<dbReference type="Proteomes" id="UP000188533">
    <property type="component" value="Unassembled WGS sequence"/>
</dbReference>
<evidence type="ECO:0000313" key="12">
    <source>
        <dbReference type="Proteomes" id="UP000188533"/>
    </source>
</evidence>
<protein>
    <recommendedName>
        <fullName evidence="2">[histone H3]-trimethyl-L-lysine(9) demethylase</fullName>
        <ecNumber evidence="2">1.14.11.66</ecNumber>
    </recommendedName>
</protein>
<dbReference type="SUPFAM" id="SSF51197">
    <property type="entry name" value="Clavaminate synthase-like"/>
    <property type="match status" value="1"/>
</dbReference>
<evidence type="ECO:0000256" key="6">
    <source>
        <dbReference type="ARBA" id="ARBA00049349"/>
    </source>
</evidence>
<dbReference type="InterPro" id="IPR003349">
    <property type="entry name" value="JmjN"/>
</dbReference>
<feature type="region of interest" description="Disordered" evidence="7">
    <location>
        <begin position="1002"/>
        <end position="1030"/>
    </location>
</feature>
<accession>A0A1Q3ESR2</accession>
<gene>
    <name evidence="11" type="ORF">LENED_012516</name>
</gene>
<dbReference type="PROSITE" id="PS51805">
    <property type="entry name" value="EPHD"/>
    <property type="match status" value="1"/>
</dbReference>
<keyword evidence="5" id="KW-0862">Zinc</keyword>
<dbReference type="SMART" id="SM00545">
    <property type="entry name" value="JmjN"/>
    <property type="match status" value="1"/>
</dbReference>
<organism evidence="11 12">
    <name type="scientific">Lentinula edodes</name>
    <name type="common">Shiitake mushroom</name>
    <name type="synonym">Lentinus edodes</name>
    <dbReference type="NCBI Taxonomy" id="5353"/>
    <lineage>
        <taxon>Eukaryota</taxon>
        <taxon>Fungi</taxon>
        <taxon>Dikarya</taxon>
        <taxon>Basidiomycota</taxon>
        <taxon>Agaricomycotina</taxon>
        <taxon>Agaricomycetes</taxon>
        <taxon>Agaricomycetidae</taxon>
        <taxon>Agaricales</taxon>
        <taxon>Marasmiineae</taxon>
        <taxon>Omphalotaceae</taxon>
        <taxon>Lentinula</taxon>
    </lineage>
</organism>
<evidence type="ECO:0000259" key="8">
    <source>
        <dbReference type="PROSITE" id="PS51183"/>
    </source>
</evidence>
<dbReference type="PROSITE" id="PS51184">
    <property type="entry name" value="JMJC"/>
    <property type="match status" value="1"/>
</dbReference>
<evidence type="ECO:0000313" key="11">
    <source>
        <dbReference type="EMBL" id="GAW10271.1"/>
    </source>
</evidence>
<feature type="region of interest" description="Disordered" evidence="7">
    <location>
        <begin position="861"/>
        <end position="908"/>
    </location>
</feature>
<keyword evidence="4" id="KW-0863">Zinc-finger</keyword>
<dbReference type="PANTHER" id="PTHR10694">
    <property type="entry name" value="LYSINE-SPECIFIC DEMETHYLASE"/>
    <property type="match status" value="1"/>
</dbReference>
<evidence type="ECO:0000256" key="7">
    <source>
        <dbReference type="SAM" id="MobiDB-lite"/>
    </source>
</evidence>
<keyword evidence="3" id="KW-0479">Metal-binding</keyword>
<dbReference type="GO" id="GO:0010468">
    <property type="term" value="P:regulation of gene expression"/>
    <property type="evidence" value="ECO:0007669"/>
    <property type="project" value="TreeGrafter"/>
</dbReference>
<feature type="region of interest" description="Disordered" evidence="7">
    <location>
        <begin position="220"/>
        <end position="239"/>
    </location>
</feature>
<dbReference type="Gene3D" id="2.60.120.650">
    <property type="entry name" value="Cupin"/>
    <property type="match status" value="2"/>
</dbReference>
<reference evidence="11 12" key="2">
    <citation type="submission" date="2017-02" db="EMBL/GenBank/DDBJ databases">
        <title>A genome survey and senescence transcriptome analysis in Lentinula edodes.</title>
        <authorList>
            <person name="Sakamoto Y."/>
            <person name="Nakade K."/>
            <person name="Sato S."/>
            <person name="Yoshida Y."/>
            <person name="Miyazaki K."/>
            <person name="Natsume S."/>
            <person name="Konno N."/>
        </authorList>
    </citation>
    <scope>NUCLEOTIDE SEQUENCE [LARGE SCALE GENOMIC DNA]</scope>
    <source>
        <strain evidence="11 12">NBRC 111202</strain>
    </source>
</reference>
<feature type="compositionally biased region" description="Polar residues" evidence="7">
    <location>
        <begin position="1"/>
        <end position="14"/>
    </location>
</feature>
<sequence length="1145" mass="126959">MDFSSPTPSLTPSIGSPPPFIPVQPDHFYRLDDSSGLPSSPRSLDGTTWYEPEDDRLASRGIPVFKPTMEEFRDFEAYMNMVECWGKYSGIVKVIPPKEWSDALPSVKEQLSSVQIKTPIEQLMLGQTGLFRQQNMEKRKTMSVREWAEFCSQPEYRAPSVDEVGIHARTTVKAKTRRTRKSKVTAKDEAGDLDLANQVLIKEEPVDSLTHDHILLSHSATPAGDDIKPKVKNNRRQQEKLTEVEKLERDASFLENFDPALDWLPFSMSPEDYTPEFCAKLERHYWRNLGLGKAPWYGADTQGSLFTHETEEWNVAHLESELSRLLPSSDRGLPGVNTPYLYWGMWRATFAWHVEDMDLFSINYIHFGAPKFWYAIPQGRAAALEQTMRSYFPKDTSQCPEFLRHKSFLASPTLLARSACRPNTVVQHAGEFIITYPRGYHAGFNLGLNCAESVNFALKSWVELGKVAKACKCVPDSVVIDVGQLIADRAREKETAETYPSDILPSSLRAKPYARKSPTRAPPILVKEQEIYVSISPLAKNKRKATSSANHTPAAKRPRKSKPTTITLPPIASSHTVVTQPFPKLSIKLKLGPRPIPEVFPCCLCVSMSNEGLLHVHDPPFDRKEALEACSNPSVWMAHERCANIIPETWVDEVEKVSGEREKMVFGVDGIVKDRWNLKCSACTRMQPKAHGAPIQCTRGKCLKAFHVSCACEGKDNNIVFNVLRESEKEVVLLDAVSPHNHKQVDLETHAVNGHDAMAPNKDAPSPNVLKVIKKLEVQVLCSQHNPAVAAAKRASKQDRIKADLLALPPMSRIKLRVSAGVFEVTLIRVIEEIGSVEVVWDRGLKREFKWGSVVFGNTDGPILQKPSEPAPDPPPMGASLTPYSTSSTPQVTASQLPPVEATTTSPSYSTTSQYPYAAYNLYDYGKYLPQPSHASHGAPNMGASSTNHVSGPSFTASYTHLAQSHYLQSAWQQQYQQLNLAQKYRPPAVYIAPQLSTQSGSPSLALNQTPSTSISPIASSTPTPIPTPISTPSYNSVSSSVNLMPTCIHPTPIRTTGSISNTIQTSTPTLPSPIMQDPPSVTLPHAQSPSIAYTLPQSHMTHDPSTQAPVFDFDALKSLRPEQLAQLVHDNAQFRDIFQSAFQS</sequence>
<evidence type="ECO:0000259" key="9">
    <source>
        <dbReference type="PROSITE" id="PS51184"/>
    </source>
</evidence>
<dbReference type="PROSITE" id="PS51183">
    <property type="entry name" value="JMJN"/>
    <property type="match status" value="1"/>
</dbReference>
<dbReference type="PANTHER" id="PTHR10694:SF7">
    <property type="entry name" value="[HISTONE H3]-TRIMETHYL-L-LYSINE(9) DEMETHYLASE"/>
    <property type="match status" value="1"/>
</dbReference>
<dbReference type="GO" id="GO:0008270">
    <property type="term" value="F:zinc ion binding"/>
    <property type="evidence" value="ECO:0007669"/>
    <property type="project" value="UniProtKB-KW"/>
</dbReference>
<reference evidence="11 12" key="1">
    <citation type="submission" date="2016-08" db="EMBL/GenBank/DDBJ databases">
        <authorList>
            <consortium name="Lentinula edodes genome sequencing consortium"/>
            <person name="Sakamoto Y."/>
            <person name="Nakade K."/>
            <person name="Sato S."/>
            <person name="Yoshida Y."/>
            <person name="Miyazaki K."/>
            <person name="Natsume S."/>
            <person name="Konno N."/>
        </authorList>
    </citation>
    <scope>NUCLEOTIDE SEQUENCE [LARGE SCALE GENOMIC DNA]</scope>
    <source>
        <strain evidence="11 12">NBRC 111202</strain>
    </source>
</reference>
<evidence type="ECO:0000256" key="4">
    <source>
        <dbReference type="ARBA" id="ARBA00022771"/>
    </source>
</evidence>
<dbReference type="AlphaFoldDB" id="A0A1Q3ESR2"/>
<dbReference type="GO" id="GO:0000785">
    <property type="term" value="C:chromatin"/>
    <property type="evidence" value="ECO:0007669"/>
    <property type="project" value="TreeGrafter"/>
</dbReference>
<feature type="region of interest" description="Disordered" evidence="7">
    <location>
        <begin position="1"/>
        <end position="20"/>
    </location>
</feature>
<evidence type="ECO:0000256" key="2">
    <source>
        <dbReference type="ARBA" id="ARBA00012900"/>
    </source>
</evidence>
<dbReference type="GO" id="GO:0051864">
    <property type="term" value="F:histone H3K36 demethylase activity"/>
    <property type="evidence" value="ECO:0007669"/>
    <property type="project" value="TreeGrafter"/>
</dbReference>
<feature type="domain" description="JmjN" evidence="8">
    <location>
        <begin position="62"/>
        <end position="103"/>
    </location>
</feature>
<dbReference type="EC" id="1.14.11.66" evidence="2"/>
<comment type="caution">
    <text evidence="11">The sequence shown here is derived from an EMBL/GenBank/DDBJ whole genome shotgun (WGS) entry which is preliminary data.</text>
</comment>
<feature type="domain" description="PHD-type" evidence="10">
    <location>
        <begin position="607"/>
        <end position="743"/>
    </location>
</feature>
<dbReference type="EMBL" id="BDGU01001618">
    <property type="protein sequence ID" value="GAW10271.1"/>
    <property type="molecule type" value="Genomic_DNA"/>
</dbReference>
<proteinExistence type="inferred from homology"/>
<feature type="region of interest" description="Disordered" evidence="7">
    <location>
        <begin position="31"/>
        <end position="50"/>
    </location>
</feature>
<dbReference type="InterPro" id="IPR013083">
    <property type="entry name" value="Znf_RING/FYVE/PHD"/>
</dbReference>
<keyword evidence="12" id="KW-1185">Reference proteome</keyword>
<dbReference type="STRING" id="5353.A0A1Q3ESR2"/>
<comment type="similarity">
    <text evidence="1">Belongs to the JHDM3 histone demethylase family.</text>
</comment>
<evidence type="ECO:0000256" key="1">
    <source>
        <dbReference type="ARBA" id="ARBA00009711"/>
    </source>
</evidence>
<dbReference type="InterPro" id="IPR034732">
    <property type="entry name" value="EPHD"/>
</dbReference>
<dbReference type="GO" id="GO:0005634">
    <property type="term" value="C:nucleus"/>
    <property type="evidence" value="ECO:0007669"/>
    <property type="project" value="TreeGrafter"/>
</dbReference>
<comment type="catalytic activity">
    <reaction evidence="6">
        <text>N(6),N(6),N(6)-trimethyl-L-lysyl(9)-[histone H3] + 2 2-oxoglutarate + 2 O2 = N(6)-methyl-L-lysyl(9)-[histone H3] + 2 formaldehyde + 2 succinate + 2 CO2</text>
        <dbReference type="Rhea" id="RHEA:60200"/>
        <dbReference type="Rhea" id="RHEA-COMP:15538"/>
        <dbReference type="Rhea" id="RHEA-COMP:15542"/>
        <dbReference type="ChEBI" id="CHEBI:15379"/>
        <dbReference type="ChEBI" id="CHEBI:16526"/>
        <dbReference type="ChEBI" id="CHEBI:16810"/>
        <dbReference type="ChEBI" id="CHEBI:16842"/>
        <dbReference type="ChEBI" id="CHEBI:30031"/>
        <dbReference type="ChEBI" id="CHEBI:61929"/>
        <dbReference type="ChEBI" id="CHEBI:61961"/>
        <dbReference type="EC" id="1.14.11.66"/>
    </reaction>
</comment>
<dbReference type="Pfam" id="PF02373">
    <property type="entry name" value="JmjC"/>
    <property type="match status" value="1"/>
</dbReference>
<dbReference type="Pfam" id="PF02375">
    <property type="entry name" value="JmjN"/>
    <property type="match status" value="1"/>
</dbReference>
<dbReference type="Gene3D" id="3.30.40.10">
    <property type="entry name" value="Zinc/RING finger domain, C3HC4 (zinc finger)"/>
    <property type="match status" value="1"/>
</dbReference>
<evidence type="ECO:0000256" key="3">
    <source>
        <dbReference type="ARBA" id="ARBA00022723"/>
    </source>
</evidence>
<feature type="region of interest" description="Disordered" evidence="7">
    <location>
        <begin position="542"/>
        <end position="569"/>
    </location>
</feature>
<dbReference type="SMART" id="SM00558">
    <property type="entry name" value="JmjC"/>
    <property type="match status" value="1"/>
</dbReference>
<feature type="domain" description="JmjC" evidence="9">
    <location>
        <begin position="307"/>
        <end position="473"/>
    </location>
</feature>
<evidence type="ECO:0000259" key="10">
    <source>
        <dbReference type="PROSITE" id="PS51805"/>
    </source>
</evidence>
<feature type="compositionally biased region" description="Low complexity" evidence="7">
    <location>
        <begin position="1010"/>
        <end position="1023"/>
    </location>
</feature>
<feature type="compositionally biased region" description="Polar residues" evidence="7">
    <location>
        <begin position="36"/>
        <end position="46"/>
    </location>
</feature>
<dbReference type="InterPro" id="IPR003347">
    <property type="entry name" value="JmjC_dom"/>
</dbReference>